<comment type="caution">
    <text evidence="3">The sequence shown here is derived from an EMBL/GenBank/DDBJ whole genome shotgun (WGS) entry which is preliminary data.</text>
</comment>
<dbReference type="PANTHER" id="PTHR37171:SF1">
    <property type="entry name" value="SERINE_THREONINE-PROTEIN KINASE YRZF-RELATED"/>
    <property type="match status" value="1"/>
</dbReference>
<feature type="coiled-coil region" evidence="1">
    <location>
        <begin position="1281"/>
        <end position="1347"/>
    </location>
</feature>
<feature type="compositionally biased region" description="Polar residues" evidence="2">
    <location>
        <begin position="1440"/>
        <end position="1453"/>
    </location>
</feature>
<feature type="region of interest" description="Disordered" evidence="2">
    <location>
        <begin position="304"/>
        <end position="382"/>
    </location>
</feature>
<dbReference type="Proteomes" id="UP001465755">
    <property type="component" value="Unassembled WGS sequence"/>
</dbReference>
<keyword evidence="1" id="KW-0175">Coiled coil</keyword>
<feature type="region of interest" description="Disordered" evidence="2">
    <location>
        <begin position="1875"/>
        <end position="2016"/>
    </location>
</feature>
<feature type="compositionally biased region" description="Low complexity" evidence="2">
    <location>
        <begin position="1190"/>
        <end position="1208"/>
    </location>
</feature>
<feature type="compositionally biased region" description="Acidic residues" evidence="2">
    <location>
        <begin position="1990"/>
        <end position="2002"/>
    </location>
</feature>
<accession>A0AAW1NTU3</accession>
<feature type="compositionally biased region" description="Low complexity" evidence="2">
    <location>
        <begin position="1094"/>
        <end position="1162"/>
    </location>
</feature>
<proteinExistence type="predicted"/>
<evidence type="ECO:0008006" key="5">
    <source>
        <dbReference type="Google" id="ProtNLM"/>
    </source>
</evidence>
<organism evidence="3 4">
    <name type="scientific">Symbiochloris irregularis</name>
    <dbReference type="NCBI Taxonomy" id="706552"/>
    <lineage>
        <taxon>Eukaryota</taxon>
        <taxon>Viridiplantae</taxon>
        <taxon>Chlorophyta</taxon>
        <taxon>core chlorophytes</taxon>
        <taxon>Trebouxiophyceae</taxon>
        <taxon>Trebouxiales</taxon>
        <taxon>Trebouxiaceae</taxon>
        <taxon>Symbiochloris</taxon>
    </lineage>
</organism>
<dbReference type="EMBL" id="JALJOQ010000151">
    <property type="protein sequence ID" value="KAK9793448.1"/>
    <property type="molecule type" value="Genomic_DNA"/>
</dbReference>
<dbReference type="PANTHER" id="PTHR37171">
    <property type="entry name" value="SERINE/THREONINE-PROTEIN KINASE YRZF-RELATED"/>
    <property type="match status" value="1"/>
</dbReference>
<dbReference type="SUPFAM" id="SSF56112">
    <property type="entry name" value="Protein kinase-like (PK-like)"/>
    <property type="match status" value="1"/>
</dbReference>
<name>A0AAW1NTU3_9CHLO</name>
<feature type="compositionally biased region" description="Basic and acidic residues" evidence="2">
    <location>
        <begin position="1210"/>
        <end position="1220"/>
    </location>
</feature>
<evidence type="ECO:0000313" key="4">
    <source>
        <dbReference type="Proteomes" id="UP001465755"/>
    </source>
</evidence>
<feature type="compositionally biased region" description="Basic and acidic residues" evidence="2">
    <location>
        <begin position="1893"/>
        <end position="1905"/>
    </location>
</feature>
<gene>
    <name evidence="3" type="ORF">WJX73_007141</name>
</gene>
<evidence type="ECO:0000313" key="3">
    <source>
        <dbReference type="EMBL" id="KAK9793448.1"/>
    </source>
</evidence>
<feature type="region of interest" description="Disordered" evidence="2">
    <location>
        <begin position="1487"/>
        <end position="1577"/>
    </location>
</feature>
<evidence type="ECO:0000256" key="1">
    <source>
        <dbReference type="SAM" id="Coils"/>
    </source>
</evidence>
<feature type="compositionally biased region" description="Polar residues" evidence="2">
    <location>
        <begin position="1537"/>
        <end position="1567"/>
    </location>
</feature>
<feature type="compositionally biased region" description="Basic and acidic residues" evidence="2">
    <location>
        <begin position="1976"/>
        <end position="1989"/>
    </location>
</feature>
<dbReference type="InterPro" id="IPR052396">
    <property type="entry name" value="Meiotic_Drive_Suppr_Kinase"/>
</dbReference>
<feature type="compositionally biased region" description="Polar residues" evidence="2">
    <location>
        <begin position="347"/>
        <end position="358"/>
    </location>
</feature>
<feature type="compositionally biased region" description="Low complexity" evidence="2">
    <location>
        <begin position="1950"/>
        <end position="1959"/>
    </location>
</feature>
<feature type="compositionally biased region" description="Polar residues" evidence="2">
    <location>
        <begin position="1511"/>
        <end position="1525"/>
    </location>
</feature>
<protein>
    <recommendedName>
        <fullName evidence="5">Protein kinase domain-containing protein</fullName>
    </recommendedName>
</protein>
<feature type="region of interest" description="Disordered" evidence="2">
    <location>
        <begin position="1440"/>
        <end position="1462"/>
    </location>
</feature>
<feature type="region of interest" description="Disordered" evidence="2">
    <location>
        <begin position="1094"/>
        <end position="1222"/>
    </location>
</feature>
<sequence length="2016" mass="217429">MPSTGRPRTLPLPQMLEHGLLKDGDLLRFLKNKQQLLAVGRARPGGIEVEGVPKLLGFSAFEAHAGSKLHRPCENTFAPCGRSLQELVANWASEGGVEEDDSEAWGLTDRPDSVQEDSLSPGLHESVTAQCTVCGLEVCHASSLMACNKVTWNEPGLAEDAAPVWIGADLPQAKPAIVEMNAVTFESLGFGRLPVQKAQDAAQAAVPSLPAPAAKPGHQQAPASSSIPAAVDEYLQLARAVNSREQLHDTLALHYPAHTRGRPGKQAKQLRELYMLIFPEANFKGRSQALQELATAFDGAPPAPSAVEVKGPALVEPATPDDRGRPLTHSDTTVAPSAHPAVALSSEPEQVQAGSETDAQPGAPGPWWPTRQQSGVSAEPTDRGPAIVCCCCKRWCHESCLPEAVLAMVKAGGPHDPIFCSQACQDVSASLAGTCAAGLMPISVASGHRLHWQLVHGAAVSRSEVCRGHAPRYSPEACKKLRAGLTAARHLLAETCSPLLDGRLQQDLIPLLLEGHRATAKGLDLTNYRTALLWDGCSLLAIGVLQSLPLLQRPAASWLVMHLPWSQGVSKAYMQDFAPAWKFGADSHAKALADAQVFHPIFDADIALRKAVGTPAAAELPGTAKLTVAALLLVTLPALIYSHSLSPRATVSKYRACPDSVGAWTSFPDEVAAFQTTLDNSSELYTPAPFPVKYDGRFVIQTDSDVSRYADQYLVQPLEALPSPPSLSGHQFYDSSGVKGLKGGQPDFVLVGFSRLFGPTLVLVATAKSRYTYPVDPQTTAAELYSNLDTRKAVAESVEQVFGYMLNNQLRYSFIFTGEVVTCLKREGRTLLMADVRRDSAAPPPLAAIYYLMHKGAESPGLLVKLYTAAKADATPPQAASIWAVAGRINGQPVAVKVADYAADHRSLADLQHEVAVYQHLHEEQGVSVPRFFAHGWIKQTTCYFLAVELLGPTLEDATETEHDAFQSAAIEALECIHARGVLHRDARPANFLRSNNGGVRVTVLHTTAAAVAAVTLVAAPMMAEAQPLAKLEGAESSAFQERLSQLIESRRTSSARRPKLAELDALEEKKISNASEEQKRELEKLRQQLIQSQQRLENEQNAKQAAETAAQKARQLAAEAEQQAEAAKANESKAAQQAAEAAAQRAQQLQDEAKRQAAAARAQEEAKAKEQQGPSVSLPAPATPPQQGPSSTKVPAPAPATATAPASKPEPKAKEEKESGSPLAALNALGIALAGGLGGYIYLQRKDKQELESNLTGTISEQKSSLTGLKEQVSGVKKTLDKEQQLTEQLRKEVSSVTSESARKLELERLAKEGAERGARALERALAAEQAQVTATRNEASALEEARKAEAAAAYAAAAEARELSKMLTEVEQQLSQERDFTQKIGADATKLKDRLKGAIHEQGILSNQAYRVGQDLAEERQQRKGLEDVAERLEQQLTATQGHSEEQQSVIDQMRQKGRNMREAMTALREQTLVMKATAQEAFSEAATQREAAEKELSQANAELDQERSSASNLQSELSTLTQRLKESTEDVESLRTQLSSASQDSKNLRQQLATMTAKSQQTEQKLNEEAASGKTARMEAAKLQKDLGEVQKNLQHYTERLSKEQNKGKELENQVVALQQNYTEVTNNLESEQSTTMKTKQELAAVSSRAADLDSRNKHLQKTMEQQEATLSKQVANLQDRAQKAEEIFAEETKGREDATQAVVKLEGLINGLRQDMQEATQASDQARKNLAQERQARVDAEALVADLQEQLTEALRKGEAGAAEAAKQKLQELAPGKDAVMAAVDAAGDSKSQVAEPIKLQPEQQQVLLQLPQTSSATSHLDFVGTYEPSRDGLDCLASFDGTCWRLELVTATARNLKNTQGVFPQQTPTAQVDVVSASESDAEAVQQPEHRSASPSERIEAGQGRASEDDDVELAKELDDVLEDAGDPAAPVKGDSPEPRQQRDSSNGASSGSGDEMAPKPEAPRQAQRTGGDREMTAVEREFMGADDSESEVDEEELNRCSDDEVDAFDS</sequence>
<evidence type="ECO:0000256" key="2">
    <source>
        <dbReference type="SAM" id="MobiDB-lite"/>
    </source>
</evidence>
<dbReference type="InterPro" id="IPR011009">
    <property type="entry name" value="Kinase-like_dom_sf"/>
</dbReference>
<dbReference type="Gene3D" id="1.10.510.10">
    <property type="entry name" value="Transferase(Phosphotransferase) domain 1"/>
    <property type="match status" value="1"/>
</dbReference>
<reference evidence="3 4" key="1">
    <citation type="journal article" date="2024" name="Nat. Commun.">
        <title>Phylogenomics reveals the evolutionary origins of lichenization in chlorophyte algae.</title>
        <authorList>
            <person name="Puginier C."/>
            <person name="Libourel C."/>
            <person name="Otte J."/>
            <person name="Skaloud P."/>
            <person name="Haon M."/>
            <person name="Grisel S."/>
            <person name="Petersen M."/>
            <person name="Berrin J.G."/>
            <person name="Delaux P.M."/>
            <person name="Dal Grande F."/>
            <person name="Keller J."/>
        </authorList>
    </citation>
    <scope>NUCLEOTIDE SEQUENCE [LARGE SCALE GENOMIC DNA]</scope>
    <source>
        <strain evidence="3 4">SAG 2036</strain>
    </source>
</reference>
<keyword evidence="4" id="KW-1185">Reference proteome</keyword>